<dbReference type="RefSeq" id="WP_063363624.1">
    <property type="nucleotide sequence ID" value="NZ_AUXZ01000119.1"/>
</dbReference>
<dbReference type="Gene3D" id="3.40.50.1820">
    <property type="entry name" value="alpha/beta hydrolase"/>
    <property type="match status" value="1"/>
</dbReference>
<gene>
    <name evidence="4" type="ORF">N476_03320</name>
</gene>
<sequence>MIKQESIQVPIPDKNASLHLRYIHNPDKQGPVVLCLHGAIENGKIFYTNSNKGFAPYLAAQGYRCFVLDLRGRGESVPAISSGHDYGQTESITEEVPAALEYITKKVGERPHYWAAHSWGGVILNSVFARYPDEINHVRACAYFGSKRSLYNNHPEKLLKANLLWFWLAHYYVKKHGFLPAKKLRWGADSETIKSHAQSAQWAKISPWLDSDDNFDYGQALSGLSLPPTLHIAGVSDKALAQPIDIEMFMKESGGGVQKLNIYGKRYGHTHNYGHIDMLTHPNALQDQFIDVLNWFDRYNSSSY</sequence>
<dbReference type="EMBL" id="AUXZ01000119">
    <property type="protein sequence ID" value="KZN46165.1"/>
    <property type="molecule type" value="Genomic_DNA"/>
</dbReference>
<comment type="caution">
    <text evidence="4">The sequence shown here is derived from an EMBL/GenBank/DDBJ whole genome shotgun (WGS) entry which is preliminary data.</text>
</comment>
<name>A0A167B529_9GAMM</name>
<evidence type="ECO:0000256" key="1">
    <source>
        <dbReference type="ARBA" id="ARBA00022963"/>
    </source>
</evidence>
<dbReference type="PANTHER" id="PTHR11005">
    <property type="entry name" value="LYSOSOMAL ACID LIPASE-RELATED"/>
    <property type="match status" value="1"/>
</dbReference>
<protein>
    <recommendedName>
        <fullName evidence="3">AB hydrolase-1 domain-containing protein</fullName>
    </recommendedName>
</protein>
<proteinExistence type="predicted"/>
<feature type="domain" description="AB hydrolase-1" evidence="3">
    <location>
        <begin position="31"/>
        <end position="139"/>
    </location>
</feature>
<dbReference type="AlphaFoldDB" id="A0A167B529"/>
<evidence type="ECO:0000256" key="2">
    <source>
        <dbReference type="ARBA" id="ARBA00023098"/>
    </source>
</evidence>
<dbReference type="OrthoDB" id="5758827at2"/>
<accession>A0A167B529</accession>
<organism evidence="4 5">
    <name type="scientific">Pseudoalteromonas luteoviolacea H33</name>
    <dbReference type="NCBI Taxonomy" id="1365251"/>
    <lineage>
        <taxon>Bacteria</taxon>
        <taxon>Pseudomonadati</taxon>
        <taxon>Pseudomonadota</taxon>
        <taxon>Gammaproteobacteria</taxon>
        <taxon>Alteromonadales</taxon>
        <taxon>Pseudoalteromonadaceae</taxon>
        <taxon>Pseudoalteromonas</taxon>
    </lineage>
</organism>
<dbReference type="GO" id="GO:0016042">
    <property type="term" value="P:lipid catabolic process"/>
    <property type="evidence" value="ECO:0007669"/>
    <property type="project" value="UniProtKB-KW"/>
</dbReference>
<keyword evidence="1" id="KW-0442">Lipid degradation</keyword>
<dbReference type="SUPFAM" id="SSF53474">
    <property type="entry name" value="alpha/beta-Hydrolases"/>
    <property type="match status" value="1"/>
</dbReference>
<dbReference type="InterPro" id="IPR000073">
    <property type="entry name" value="AB_hydrolase_1"/>
</dbReference>
<keyword evidence="2" id="KW-0443">Lipid metabolism</keyword>
<evidence type="ECO:0000313" key="5">
    <source>
        <dbReference type="Proteomes" id="UP000076503"/>
    </source>
</evidence>
<dbReference type="Pfam" id="PF00561">
    <property type="entry name" value="Abhydrolase_1"/>
    <property type="match status" value="1"/>
</dbReference>
<dbReference type="Proteomes" id="UP000076503">
    <property type="component" value="Unassembled WGS sequence"/>
</dbReference>
<dbReference type="InterPro" id="IPR029058">
    <property type="entry name" value="AB_hydrolase_fold"/>
</dbReference>
<evidence type="ECO:0000313" key="4">
    <source>
        <dbReference type="EMBL" id="KZN46165.1"/>
    </source>
</evidence>
<reference evidence="4 5" key="1">
    <citation type="submission" date="2013-07" db="EMBL/GenBank/DDBJ databases">
        <title>Comparative Genomic and Metabolomic Analysis of Twelve Strains of Pseudoalteromonas luteoviolacea.</title>
        <authorList>
            <person name="Vynne N.G."/>
            <person name="Mansson M."/>
            <person name="Gram L."/>
        </authorList>
    </citation>
    <scope>NUCLEOTIDE SEQUENCE [LARGE SCALE GENOMIC DNA]</scope>
    <source>
        <strain evidence="4 5">H33</strain>
    </source>
</reference>
<evidence type="ECO:0000259" key="3">
    <source>
        <dbReference type="Pfam" id="PF00561"/>
    </source>
</evidence>
<dbReference type="PATRIC" id="fig|1365251.3.peg.4441"/>